<proteinExistence type="predicted"/>
<accession>A0ABS8IY69</accession>
<feature type="transmembrane region" description="Helical" evidence="1">
    <location>
        <begin position="221"/>
        <end position="242"/>
    </location>
</feature>
<dbReference type="Proteomes" id="UP001198701">
    <property type="component" value="Unassembled WGS sequence"/>
</dbReference>
<name>A0ABS8IY69_9BURK</name>
<gene>
    <name evidence="2" type="ORF">LMJ30_21130</name>
</gene>
<keyword evidence="1" id="KW-0812">Transmembrane</keyword>
<reference evidence="2 3" key="1">
    <citation type="submission" date="2021-11" db="EMBL/GenBank/DDBJ databases">
        <authorList>
            <person name="Huq M.A."/>
        </authorList>
    </citation>
    <scope>NUCLEOTIDE SEQUENCE [LARGE SCALE GENOMIC DNA]</scope>
    <source>
        <strain evidence="2 3">MAHUQ-52</strain>
    </source>
</reference>
<feature type="transmembrane region" description="Helical" evidence="1">
    <location>
        <begin position="130"/>
        <end position="147"/>
    </location>
</feature>
<dbReference type="EMBL" id="JAJHPV010000022">
    <property type="protein sequence ID" value="MCC6073440.1"/>
    <property type="molecule type" value="Genomic_DNA"/>
</dbReference>
<dbReference type="RefSeq" id="WP_229434561.1">
    <property type="nucleotide sequence ID" value="NZ_JAJHPV010000022.1"/>
</dbReference>
<organism evidence="2 3">
    <name type="scientific">Massilia agrisoli</name>
    <dbReference type="NCBI Taxonomy" id="2892444"/>
    <lineage>
        <taxon>Bacteria</taxon>
        <taxon>Pseudomonadati</taxon>
        <taxon>Pseudomonadota</taxon>
        <taxon>Betaproteobacteria</taxon>
        <taxon>Burkholderiales</taxon>
        <taxon>Oxalobacteraceae</taxon>
        <taxon>Telluria group</taxon>
        <taxon>Massilia</taxon>
    </lineage>
</organism>
<feature type="transmembrane region" description="Helical" evidence="1">
    <location>
        <begin position="154"/>
        <end position="174"/>
    </location>
</feature>
<sequence>MSYEFNPENPIFEFPNPYKVENVFRIGAGALMVLVSCIILLDVRARLAQGFGGKEFVVAAIAVALLVFGILQLAQAFMQLRFFFGRDRPQDLAPRVAADTDGNSIRADHLKELLRQNAMSFEEPKGPLNGLLYSMLPHLIFAPLVLQHTAQAQFYRFLSLAVTLASLLVCWFFFGQGAASGWIGIAYALFAAQQVLKPLARHNTAAAGPMDTSTAIGLRSLVVLIVLALLGPALLGLGASLLPDLHGFSINGALALGLLCALLGCAAFGVALNNQLEPAPQAIGSARASETLTINAHPNKLIEEIDRVLMERWYSRIPNRRYTRRSPVINGEQGQFSADLLEETQPRPQPNRTAEGVAHAMATPQFRWLVILTAFAALCMVAGTVATLMFSKGVLAGKVNTTIAAIALFQLAVGVFCFRAAHVLWGRFDFVSELMWVELSGSYESARVNVGNQLSGQVQTQKSVINVEAMTMRVWVSEIDTVIFGKDAGRQLIRMRGRQDAANELSAHLKAFGETRSMVVAPTSTADLERARQVGATGQAVTAGVSAAALAMEAGESDLALATKPAVESAPRPRFCTGCGVALVPQMRFCGECGTAAGV</sequence>
<feature type="transmembrane region" description="Helical" evidence="1">
    <location>
        <begin position="23"/>
        <end position="44"/>
    </location>
</feature>
<feature type="transmembrane region" description="Helical" evidence="1">
    <location>
        <begin position="248"/>
        <end position="272"/>
    </location>
</feature>
<comment type="caution">
    <text evidence="2">The sequence shown here is derived from an EMBL/GenBank/DDBJ whole genome shotgun (WGS) entry which is preliminary data.</text>
</comment>
<feature type="transmembrane region" description="Helical" evidence="1">
    <location>
        <begin position="368"/>
        <end position="390"/>
    </location>
</feature>
<evidence type="ECO:0008006" key="4">
    <source>
        <dbReference type="Google" id="ProtNLM"/>
    </source>
</evidence>
<protein>
    <recommendedName>
        <fullName evidence="4">Zinc ribbon protein</fullName>
    </recommendedName>
</protein>
<evidence type="ECO:0000313" key="3">
    <source>
        <dbReference type="Proteomes" id="UP001198701"/>
    </source>
</evidence>
<feature type="transmembrane region" description="Helical" evidence="1">
    <location>
        <begin position="56"/>
        <end position="78"/>
    </location>
</feature>
<feature type="transmembrane region" description="Helical" evidence="1">
    <location>
        <begin position="402"/>
        <end position="425"/>
    </location>
</feature>
<feature type="transmembrane region" description="Helical" evidence="1">
    <location>
        <begin position="180"/>
        <end position="200"/>
    </location>
</feature>
<keyword evidence="1" id="KW-1133">Transmembrane helix</keyword>
<keyword evidence="3" id="KW-1185">Reference proteome</keyword>
<keyword evidence="1" id="KW-0472">Membrane</keyword>
<evidence type="ECO:0000256" key="1">
    <source>
        <dbReference type="SAM" id="Phobius"/>
    </source>
</evidence>
<evidence type="ECO:0000313" key="2">
    <source>
        <dbReference type="EMBL" id="MCC6073440.1"/>
    </source>
</evidence>